<name>A0ACC1A7D6_9ROSI</name>
<keyword evidence="2" id="KW-1185">Reference proteome</keyword>
<evidence type="ECO:0000313" key="2">
    <source>
        <dbReference type="Proteomes" id="UP001164250"/>
    </source>
</evidence>
<reference evidence="2" key="1">
    <citation type="journal article" date="2023" name="G3 (Bethesda)">
        <title>Genome assembly and association tests identify interacting loci associated with vigor, precocity, and sex in interspecific pistachio rootstocks.</title>
        <authorList>
            <person name="Palmer W."/>
            <person name="Jacygrad E."/>
            <person name="Sagayaradj S."/>
            <person name="Cavanaugh K."/>
            <person name="Han R."/>
            <person name="Bertier L."/>
            <person name="Beede B."/>
            <person name="Kafkas S."/>
            <person name="Golino D."/>
            <person name="Preece J."/>
            <person name="Michelmore R."/>
        </authorList>
    </citation>
    <scope>NUCLEOTIDE SEQUENCE [LARGE SCALE GENOMIC DNA]</scope>
</reference>
<organism evidence="1 2">
    <name type="scientific">Pistacia atlantica</name>
    <dbReference type="NCBI Taxonomy" id="434234"/>
    <lineage>
        <taxon>Eukaryota</taxon>
        <taxon>Viridiplantae</taxon>
        <taxon>Streptophyta</taxon>
        <taxon>Embryophyta</taxon>
        <taxon>Tracheophyta</taxon>
        <taxon>Spermatophyta</taxon>
        <taxon>Magnoliopsida</taxon>
        <taxon>eudicotyledons</taxon>
        <taxon>Gunneridae</taxon>
        <taxon>Pentapetalae</taxon>
        <taxon>rosids</taxon>
        <taxon>malvids</taxon>
        <taxon>Sapindales</taxon>
        <taxon>Anacardiaceae</taxon>
        <taxon>Pistacia</taxon>
    </lineage>
</organism>
<evidence type="ECO:0000313" key="1">
    <source>
        <dbReference type="EMBL" id="KAJ0082967.1"/>
    </source>
</evidence>
<proteinExistence type="predicted"/>
<dbReference type="EMBL" id="CM047908">
    <property type="protein sequence ID" value="KAJ0082967.1"/>
    <property type="molecule type" value="Genomic_DNA"/>
</dbReference>
<gene>
    <name evidence="1" type="ORF">Patl1_10904</name>
</gene>
<dbReference type="Proteomes" id="UP001164250">
    <property type="component" value="Chromosome 12"/>
</dbReference>
<comment type="caution">
    <text evidence="1">The sequence shown here is derived from an EMBL/GenBank/DDBJ whole genome shotgun (WGS) entry which is preliminary data.</text>
</comment>
<sequence>MLDSSSSPFVPGCPKDPSPFLSGSVTLLPNFKEGGRCGIMLALNALPPPTLSIKMVSILCRRSKAKGKSATNPSHASKSGTTVSLNLVEDVPQVVSLQDEQFQPSPPIAPSITLSHSEDVTLPTTDSTSTKVKRGRTRGKGLSKMNKSFGKKLKVHADLDMGRPVNRVQSTKLSSQLGVISWECIRVPIKWKDMEVHNFNLALDNLDLHMEIEDIGDEAIQEKIKQLLKNRSRNARQNVKKNAENRTKNTMPHNQGYVAFVVVRNEINEMIELKEKSSSGDKPLIADEICDQVLGTRSGYIKGLGYSLKPKNKAGPSLQIKRLADALKESEDRFRESKEINLKYQEKVDELTLRLEREEKMFEMWLAIGNHPPAP</sequence>
<protein>
    <submittedName>
        <fullName evidence="1">Uncharacterized protein</fullName>
    </submittedName>
</protein>
<accession>A0ACC1A7D6</accession>